<evidence type="ECO:0000256" key="6">
    <source>
        <dbReference type="ARBA" id="ARBA00022842"/>
    </source>
</evidence>
<dbReference type="Proteomes" id="UP000541558">
    <property type="component" value="Unassembled WGS sequence"/>
</dbReference>
<feature type="region of interest" description="Disordered" evidence="10">
    <location>
        <begin position="1057"/>
        <end position="1093"/>
    </location>
</feature>
<feature type="compositionally biased region" description="Polar residues" evidence="10">
    <location>
        <begin position="260"/>
        <end position="278"/>
    </location>
</feature>
<evidence type="ECO:0000256" key="9">
    <source>
        <dbReference type="ARBA" id="ARBA00042761"/>
    </source>
</evidence>
<comment type="caution">
    <text evidence="13">The sequence shown here is derived from an EMBL/GenBank/DDBJ whole genome shotgun (WGS) entry which is preliminary data.</text>
</comment>
<evidence type="ECO:0000259" key="11">
    <source>
        <dbReference type="Pfam" id="PF01612"/>
    </source>
</evidence>
<dbReference type="EMBL" id="JAACJK010000080">
    <property type="protein sequence ID" value="KAF5334096.1"/>
    <property type="molecule type" value="Genomic_DNA"/>
</dbReference>
<evidence type="ECO:0000313" key="14">
    <source>
        <dbReference type="Proteomes" id="UP000541558"/>
    </source>
</evidence>
<feature type="domain" description="DUF6729" evidence="12">
    <location>
        <begin position="390"/>
        <end position="532"/>
    </location>
</feature>
<feature type="compositionally biased region" description="Basic and acidic residues" evidence="10">
    <location>
        <begin position="1081"/>
        <end position="1093"/>
    </location>
</feature>
<protein>
    <recommendedName>
        <fullName evidence="8">3'-5' exonuclease</fullName>
    </recommendedName>
    <alternativeName>
        <fullName evidence="9">Werner Syndrome-like exonuclease</fullName>
    </alternativeName>
</protein>
<gene>
    <name evidence="13" type="ORF">D9611_014996</name>
</gene>
<feature type="domain" description="3'-5' exonuclease" evidence="11">
    <location>
        <begin position="735"/>
        <end position="898"/>
    </location>
</feature>
<evidence type="ECO:0000256" key="5">
    <source>
        <dbReference type="ARBA" id="ARBA00022839"/>
    </source>
</evidence>
<accession>A0A8H5C3S0</accession>
<keyword evidence="4" id="KW-0378">Hydrolase</keyword>
<keyword evidence="5" id="KW-0269">Exonuclease</keyword>
<evidence type="ECO:0000256" key="10">
    <source>
        <dbReference type="SAM" id="MobiDB-lite"/>
    </source>
</evidence>
<dbReference type="GO" id="GO:0003676">
    <property type="term" value="F:nucleic acid binding"/>
    <property type="evidence" value="ECO:0007669"/>
    <property type="project" value="InterPro"/>
</dbReference>
<dbReference type="InterPro" id="IPR046616">
    <property type="entry name" value="DUF6729"/>
</dbReference>
<feature type="compositionally biased region" description="Basic residues" evidence="10">
    <location>
        <begin position="177"/>
        <end position="188"/>
    </location>
</feature>
<evidence type="ECO:0000256" key="3">
    <source>
        <dbReference type="ARBA" id="ARBA00022723"/>
    </source>
</evidence>
<name>A0A8H5C3S0_9AGAR</name>
<evidence type="ECO:0000256" key="7">
    <source>
        <dbReference type="ARBA" id="ARBA00023242"/>
    </source>
</evidence>
<dbReference type="GO" id="GO:0046872">
    <property type="term" value="F:metal ion binding"/>
    <property type="evidence" value="ECO:0007669"/>
    <property type="project" value="UniProtKB-KW"/>
</dbReference>
<keyword evidence="7" id="KW-0539">Nucleus</keyword>
<dbReference type="OrthoDB" id="1920326at2759"/>
<dbReference type="Pfam" id="PF20499">
    <property type="entry name" value="DUF6729"/>
    <property type="match status" value="1"/>
</dbReference>
<reference evidence="13 14" key="1">
    <citation type="journal article" date="2020" name="ISME J.">
        <title>Uncovering the hidden diversity of litter-decomposition mechanisms in mushroom-forming fungi.</title>
        <authorList>
            <person name="Floudas D."/>
            <person name="Bentzer J."/>
            <person name="Ahren D."/>
            <person name="Johansson T."/>
            <person name="Persson P."/>
            <person name="Tunlid A."/>
        </authorList>
    </citation>
    <scope>NUCLEOTIDE SEQUENCE [LARGE SCALE GENOMIC DNA]</scope>
    <source>
        <strain evidence="13 14">CBS 175.51</strain>
    </source>
</reference>
<evidence type="ECO:0000256" key="4">
    <source>
        <dbReference type="ARBA" id="ARBA00022801"/>
    </source>
</evidence>
<dbReference type="PANTHER" id="PTHR13620">
    <property type="entry name" value="3-5 EXONUCLEASE"/>
    <property type="match status" value="1"/>
</dbReference>
<comment type="subcellular location">
    <subcellularLocation>
        <location evidence="1">Nucleus</location>
    </subcellularLocation>
</comment>
<keyword evidence="3" id="KW-0479">Metal-binding</keyword>
<dbReference type="Pfam" id="PF01612">
    <property type="entry name" value="DNA_pol_A_exo1"/>
    <property type="match status" value="1"/>
</dbReference>
<dbReference type="GO" id="GO:0006139">
    <property type="term" value="P:nucleobase-containing compound metabolic process"/>
    <property type="evidence" value="ECO:0007669"/>
    <property type="project" value="InterPro"/>
</dbReference>
<dbReference type="InterPro" id="IPR012337">
    <property type="entry name" value="RNaseH-like_sf"/>
</dbReference>
<dbReference type="Gene3D" id="3.30.420.10">
    <property type="entry name" value="Ribonuclease H-like superfamily/Ribonuclease H"/>
    <property type="match status" value="1"/>
</dbReference>
<dbReference type="GO" id="GO:0005634">
    <property type="term" value="C:nucleus"/>
    <property type="evidence" value="ECO:0007669"/>
    <property type="project" value="UniProtKB-SubCell"/>
</dbReference>
<sequence length="1291" mass="142295">MVVPAVGVGEDPVLVLEPAVAAHGRVRDRREAAGVVSQFGAAEGAGGVCRGVSSSASLLHRRTKENERGERRQDVLEAVAAARSSDFDDARYMVLVVGQSVGWLNWFSFSSRQKLTSVTASRPSVTPNAIDAAVGQIAPNDARPQSIANDSSPGTPTTKRKPGRPRGAASKLDQHGPKRPPGRPKGSGKRQVELIAQHGDPQVQVKAKRGRPRKDASKERVVVDFGRFPLGSPDPAPETSDGLTGGGVLSSSTSPPLAPQSPNRTSGASATQQSTAHNDASESDTADLKSQADGNGLGDDLDDLGGREEEAHEDGDGEAMVDEATAEGESPQPRIPHPTPPWLLKAFKKWITECEKRDANGLPPPYATYRTIFLPRPSTSFLLRNLAKASPQALYNPRFVLWDPMPLCPLGIPCPKCKVPLQRHTHIPRPRRVVDFVECFWLIGYRYRCRSCKCTFRSWDKRILDVLPPTLAYEFPARLSHRSGMSKKLMEWVRMCFHGGMGAKQVSDSLRHQHLVHYDTLRLQYFHQLQAARGVNAWLGRAFDSFNLRFEDRTPMGYHGYVPSGQYIREMFDVMIEEHRDEYHQHMAMLPLTIAAADHSHKLTKQILRVGGQEALIGVHCITNEFSEIQACHLVTTKGHSQTELALKGVKESLERYGHEMPQVFFTDNMADKGLLEEVFPSLTEDVVPADKYGHLDELQIPDDVHVFVKETVRAIDLAIETILDDLDLDGAGELVVGFDTEWNVETSPNGQVKRTGKTAIAQIAYKKQIYILQISDMVAEGTLPAQLRNLLANPHVLKVGRNVGRDLKLLEEACHSTEHFVGGLDLAKYAKERSIMSRIKDVGLADLSAIFLRKRINKNVPERISERWEEDALTDRQKRYAAVDAYASLRIYDEISKFSPPAPVSDTMVPTPATPVLLYAPDKSKVIAVGEISLHSLGNAFDNIQLNPGTTVIDVFHVILPGAKVKTHRKKALHDFGSTPFSVIVPKSSLRTYESPSDATFRPYDPQTTCVHPASTTGNAQSPQHTQPHPASGSSLPGQEIVNVEAALDSVGAVEENKGTPLGDLILDGDPDTQEDDDEVSAHHDADTSGYARDEASAAEGAKILGDVPAVWNTVIRSRVLKDVFHLFNQFYISVKHGLRLAFVRALRDALFLFNEDDNGAYNRTGKRYRGHFSPWIINELQDLSISLREVLTEPCEFPGHVNGTYYTPTSERIGILPVPPATRADGGMLAFDPSMDGRRKHHHLAMLQGVSKAVLPVHTDQERDLFHALMQAHPAFSTPNGEPNWKEAH</sequence>
<feature type="compositionally biased region" description="Acidic residues" evidence="10">
    <location>
        <begin position="311"/>
        <end position="326"/>
    </location>
</feature>
<evidence type="ECO:0000313" key="13">
    <source>
        <dbReference type="EMBL" id="KAF5334096.1"/>
    </source>
</evidence>
<feature type="compositionally biased region" description="Basic and acidic residues" evidence="10">
    <location>
        <begin position="213"/>
        <end position="222"/>
    </location>
</feature>
<keyword evidence="14" id="KW-1185">Reference proteome</keyword>
<feature type="compositionally biased region" description="Acidic residues" evidence="10">
    <location>
        <begin position="1068"/>
        <end position="1080"/>
    </location>
</feature>
<organism evidence="13 14">
    <name type="scientific">Ephemerocybe angulata</name>
    <dbReference type="NCBI Taxonomy" id="980116"/>
    <lineage>
        <taxon>Eukaryota</taxon>
        <taxon>Fungi</taxon>
        <taxon>Dikarya</taxon>
        <taxon>Basidiomycota</taxon>
        <taxon>Agaricomycotina</taxon>
        <taxon>Agaricomycetes</taxon>
        <taxon>Agaricomycetidae</taxon>
        <taxon>Agaricales</taxon>
        <taxon>Agaricineae</taxon>
        <taxon>Psathyrellaceae</taxon>
        <taxon>Ephemerocybe</taxon>
    </lineage>
</organism>
<proteinExistence type="predicted"/>
<evidence type="ECO:0000256" key="2">
    <source>
        <dbReference type="ARBA" id="ARBA00022722"/>
    </source>
</evidence>
<dbReference type="GO" id="GO:0008408">
    <property type="term" value="F:3'-5' exonuclease activity"/>
    <property type="evidence" value="ECO:0007669"/>
    <property type="project" value="InterPro"/>
</dbReference>
<keyword evidence="6" id="KW-0460">Magnesium</keyword>
<evidence type="ECO:0000256" key="1">
    <source>
        <dbReference type="ARBA" id="ARBA00004123"/>
    </source>
</evidence>
<keyword evidence="2" id="KW-0540">Nuclease</keyword>
<dbReference type="InterPro" id="IPR051132">
    <property type="entry name" value="3-5_Exonuclease_domain"/>
</dbReference>
<dbReference type="InterPro" id="IPR002562">
    <property type="entry name" value="3'-5'_exonuclease_dom"/>
</dbReference>
<dbReference type="InterPro" id="IPR036397">
    <property type="entry name" value="RNaseH_sf"/>
</dbReference>
<evidence type="ECO:0000256" key="8">
    <source>
        <dbReference type="ARBA" id="ARBA00040531"/>
    </source>
</evidence>
<feature type="compositionally biased region" description="Polar residues" evidence="10">
    <location>
        <begin position="146"/>
        <end position="157"/>
    </location>
</feature>
<dbReference type="CDD" id="cd06141">
    <property type="entry name" value="WRN_exo"/>
    <property type="match status" value="1"/>
</dbReference>
<feature type="region of interest" description="Disordered" evidence="10">
    <location>
        <begin position="1010"/>
        <end position="1038"/>
    </location>
</feature>
<dbReference type="SUPFAM" id="SSF53098">
    <property type="entry name" value="Ribonuclease H-like"/>
    <property type="match status" value="1"/>
</dbReference>
<evidence type="ECO:0000259" key="12">
    <source>
        <dbReference type="Pfam" id="PF20499"/>
    </source>
</evidence>
<feature type="region of interest" description="Disordered" evidence="10">
    <location>
        <begin position="136"/>
        <end position="340"/>
    </location>
</feature>
<dbReference type="PANTHER" id="PTHR13620:SF109">
    <property type="entry name" value="3'-5' EXONUCLEASE"/>
    <property type="match status" value="1"/>
</dbReference>